<evidence type="ECO:0000256" key="1">
    <source>
        <dbReference type="SAM" id="MobiDB-lite"/>
    </source>
</evidence>
<evidence type="ECO:0000313" key="2">
    <source>
        <dbReference type="EMBL" id="MBB6229452.1"/>
    </source>
</evidence>
<comment type="caution">
    <text evidence="2">The sequence shown here is derived from an EMBL/GenBank/DDBJ whole genome shotgun (WGS) entry which is preliminary data.</text>
</comment>
<feature type="compositionally biased region" description="Basic residues" evidence="1">
    <location>
        <begin position="9"/>
        <end position="18"/>
    </location>
</feature>
<feature type="region of interest" description="Disordered" evidence="1">
    <location>
        <begin position="1"/>
        <end position="22"/>
    </location>
</feature>
<reference evidence="2 3" key="1">
    <citation type="submission" date="2020-08" db="EMBL/GenBank/DDBJ databases">
        <title>Genomic Encyclopedia of Type Strains, Phase IV (KMG-IV): sequencing the most valuable type-strain genomes for metagenomic binning, comparative biology and taxonomic classification.</title>
        <authorList>
            <person name="Goeker M."/>
        </authorList>
    </citation>
    <scope>NUCLEOTIDE SEQUENCE [LARGE SCALE GENOMIC DNA]</scope>
    <source>
        <strain evidence="2 3">DSM 102189</strain>
    </source>
</reference>
<dbReference type="AlphaFoldDB" id="A0A841LJP7"/>
<sequence length="57" mass="5893">MPAPISARRPVRRLRRARSGAGAAPIEVSMDGISVRIGRGADATLIAAVLDALKAGR</sequence>
<gene>
    <name evidence="2" type="ORF">FHS79_003655</name>
</gene>
<protein>
    <submittedName>
        <fullName evidence="2">Uncharacterized protein</fullName>
    </submittedName>
</protein>
<organism evidence="2 3">
    <name type="scientific">Polymorphobacter multimanifer</name>
    <dbReference type="NCBI Taxonomy" id="1070431"/>
    <lineage>
        <taxon>Bacteria</taxon>
        <taxon>Pseudomonadati</taxon>
        <taxon>Pseudomonadota</taxon>
        <taxon>Alphaproteobacteria</taxon>
        <taxon>Sphingomonadales</taxon>
        <taxon>Sphingosinicellaceae</taxon>
        <taxon>Polymorphobacter</taxon>
    </lineage>
</organism>
<accession>A0A841LJP7</accession>
<name>A0A841LJP7_9SPHN</name>
<keyword evidence="3" id="KW-1185">Reference proteome</keyword>
<dbReference type="EMBL" id="JACIIV010000052">
    <property type="protein sequence ID" value="MBB6229452.1"/>
    <property type="molecule type" value="Genomic_DNA"/>
</dbReference>
<evidence type="ECO:0000313" key="3">
    <source>
        <dbReference type="Proteomes" id="UP000538147"/>
    </source>
</evidence>
<dbReference type="Proteomes" id="UP000538147">
    <property type="component" value="Unassembled WGS sequence"/>
</dbReference>
<proteinExistence type="predicted"/>